<feature type="domain" description="SusD-like N-terminal" evidence="8">
    <location>
        <begin position="66"/>
        <end position="227"/>
    </location>
</feature>
<evidence type="ECO:0000259" key="8">
    <source>
        <dbReference type="Pfam" id="PF14322"/>
    </source>
</evidence>
<evidence type="ECO:0000256" key="4">
    <source>
        <dbReference type="ARBA" id="ARBA00023136"/>
    </source>
</evidence>
<evidence type="ECO:0000256" key="5">
    <source>
        <dbReference type="ARBA" id="ARBA00023237"/>
    </source>
</evidence>
<evidence type="ECO:0000259" key="7">
    <source>
        <dbReference type="Pfam" id="PF07980"/>
    </source>
</evidence>
<evidence type="ECO:0000256" key="6">
    <source>
        <dbReference type="SAM" id="SignalP"/>
    </source>
</evidence>
<dbReference type="GO" id="GO:0009279">
    <property type="term" value="C:cell outer membrane"/>
    <property type="evidence" value="ECO:0007669"/>
    <property type="project" value="UniProtKB-SubCell"/>
</dbReference>
<keyword evidence="4" id="KW-0472">Membrane</keyword>
<dbReference type="SUPFAM" id="SSF48452">
    <property type="entry name" value="TPR-like"/>
    <property type="match status" value="1"/>
</dbReference>
<dbReference type="EMBL" id="JAPAAF010000001">
    <property type="protein sequence ID" value="MCW0481327.1"/>
    <property type="molecule type" value="Genomic_DNA"/>
</dbReference>
<keyword evidence="3 6" id="KW-0732">Signal</keyword>
<evidence type="ECO:0000256" key="3">
    <source>
        <dbReference type="ARBA" id="ARBA00022729"/>
    </source>
</evidence>
<proteinExistence type="inferred from homology"/>
<dbReference type="AlphaFoldDB" id="A0AA41Y578"/>
<comment type="subcellular location">
    <subcellularLocation>
        <location evidence="1">Cell outer membrane</location>
    </subcellularLocation>
</comment>
<dbReference type="InterPro" id="IPR011990">
    <property type="entry name" value="TPR-like_helical_dom_sf"/>
</dbReference>
<sequence>MKRMIKTYKTYLALLLALSINLMPGCTLDEDVYSEYVAETYYQGEAQVLSSLSGIYRNFATITGMGTEYRIMEMSADQVLVTGKIQGWWSGDAFEQITEHKWDADHSYLSSAWNSFFGTVGRTNALLASLENSGIEGLEGPKAELRALRAYAYFFLMDLFGNVPVFTGAKVDANDLPQQSTRAEVFDFIVAELEAAAPDLPSQANVGNEYYGRITREAVYGLLATVYINAEVYTGTAYHDEVISYCDQVIASGAFELLDNYFDNFVYNNEGNAEFIFGGVYTPTIAGGVGHPLVQKVLPGISGGLFGLPYTPQNGFQTRESVMNLFEDQDVRMKMFFGHGPLIDPRNGQVVMVERVVPDGNSALYVDGKSTQGPVPYEIIPATGIRSQPMNAGIKWIKWGIDPNTNGGNAGNDIAFLRYAEIFLLKAEAYARKGQFDLALPLVNLIRERSNASTLSAVTLEDILDERGRELTFEMSRRRDLIRFGKFTSAWEFKAVSESFRNLYPIPQTALDANPNLTQNMGYN</sequence>
<organism evidence="9 10">
    <name type="scientific">Gaoshiqia sediminis</name>
    <dbReference type="NCBI Taxonomy" id="2986998"/>
    <lineage>
        <taxon>Bacteria</taxon>
        <taxon>Pseudomonadati</taxon>
        <taxon>Bacteroidota</taxon>
        <taxon>Bacteroidia</taxon>
        <taxon>Marinilabiliales</taxon>
        <taxon>Prolixibacteraceae</taxon>
        <taxon>Gaoshiqia</taxon>
    </lineage>
</organism>
<evidence type="ECO:0000256" key="2">
    <source>
        <dbReference type="ARBA" id="ARBA00006275"/>
    </source>
</evidence>
<dbReference type="Gene3D" id="1.25.40.390">
    <property type="match status" value="1"/>
</dbReference>
<name>A0AA41Y578_9BACT</name>
<protein>
    <submittedName>
        <fullName evidence="9">RagB/SusD family nutrient uptake outer membrane protein</fullName>
    </submittedName>
</protein>
<dbReference type="Proteomes" id="UP001163821">
    <property type="component" value="Unassembled WGS sequence"/>
</dbReference>
<evidence type="ECO:0000256" key="1">
    <source>
        <dbReference type="ARBA" id="ARBA00004442"/>
    </source>
</evidence>
<comment type="similarity">
    <text evidence="2">Belongs to the SusD family.</text>
</comment>
<evidence type="ECO:0000313" key="10">
    <source>
        <dbReference type="Proteomes" id="UP001163821"/>
    </source>
</evidence>
<dbReference type="RefSeq" id="WP_282589931.1">
    <property type="nucleotide sequence ID" value="NZ_JAPAAF010000001.1"/>
</dbReference>
<dbReference type="Pfam" id="PF07980">
    <property type="entry name" value="SusD_RagB"/>
    <property type="match status" value="1"/>
</dbReference>
<dbReference type="InterPro" id="IPR033985">
    <property type="entry name" value="SusD-like_N"/>
</dbReference>
<gene>
    <name evidence="9" type="ORF">N2K84_01205</name>
</gene>
<dbReference type="Pfam" id="PF14322">
    <property type="entry name" value="SusD-like_3"/>
    <property type="match status" value="1"/>
</dbReference>
<evidence type="ECO:0000313" key="9">
    <source>
        <dbReference type="EMBL" id="MCW0481327.1"/>
    </source>
</evidence>
<keyword evidence="5" id="KW-0998">Cell outer membrane</keyword>
<accession>A0AA41Y578</accession>
<reference evidence="9" key="1">
    <citation type="submission" date="2022-10" db="EMBL/GenBank/DDBJ databases">
        <title>Gaoshiqiia sediminis gen. nov., sp. nov., isolated from coastal sediment.</title>
        <authorList>
            <person name="Yu W.X."/>
            <person name="Mu D.S."/>
            <person name="Du J.Z."/>
            <person name="Liang Y.Q."/>
        </authorList>
    </citation>
    <scope>NUCLEOTIDE SEQUENCE</scope>
    <source>
        <strain evidence="9">A06</strain>
    </source>
</reference>
<feature type="domain" description="RagB/SusD" evidence="7">
    <location>
        <begin position="396"/>
        <end position="523"/>
    </location>
</feature>
<comment type="caution">
    <text evidence="9">The sequence shown here is derived from an EMBL/GenBank/DDBJ whole genome shotgun (WGS) entry which is preliminary data.</text>
</comment>
<dbReference type="InterPro" id="IPR012944">
    <property type="entry name" value="SusD_RagB_dom"/>
</dbReference>
<feature type="signal peptide" evidence="6">
    <location>
        <begin position="1"/>
        <end position="24"/>
    </location>
</feature>
<keyword evidence="10" id="KW-1185">Reference proteome</keyword>
<feature type="chain" id="PRO_5041306919" evidence="6">
    <location>
        <begin position="25"/>
        <end position="524"/>
    </location>
</feature>